<evidence type="ECO:0000313" key="2">
    <source>
        <dbReference type="EMBL" id="MED6107289.1"/>
    </source>
</evidence>
<feature type="region of interest" description="Disordered" evidence="1">
    <location>
        <begin position="61"/>
        <end position="125"/>
    </location>
</feature>
<comment type="caution">
    <text evidence="2">The sequence shown here is derived from an EMBL/GenBank/DDBJ whole genome shotgun (WGS) entry which is preliminary data.</text>
</comment>
<evidence type="ECO:0000313" key="3">
    <source>
        <dbReference type="Proteomes" id="UP001341840"/>
    </source>
</evidence>
<protein>
    <submittedName>
        <fullName evidence="2">Uncharacterized protein</fullName>
    </submittedName>
</protein>
<gene>
    <name evidence="2" type="ORF">PIB30_012685</name>
</gene>
<feature type="region of interest" description="Disordered" evidence="1">
    <location>
        <begin position="18"/>
        <end position="40"/>
    </location>
</feature>
<dbReference type="EMBL" id="JASCZI010000032">
    <property type="protein sequence ID" value="MED6107289.1"/>
    <property type="molecule type" value="Genomic_DNA"/>
</dbReference>
<name>A0ABU6Q613_9FABA</name>
<keyword evidence="3" id="KW-1185">Reference proteome</keyword>
<evidence type="ECO:0000256" key="1">
    <source>
        <dbReference type="SAM" id="MobiDB-lite"/>
    </source>
</evidence>
<organism evidence="2 3">
    <name type="scientific">Stylosanthes scabra</name>
    <dbReference type="NCBI Taxonomy" id="79078"/>
    <lineage>
        <taxon>Eukaryota</taxon>
        <taxon>Viridiplantae</taxon>
        <taxon>Streptophyta</taxon>
        <taxon>Embryophyta</taxon>
        <taxon>Tracheophyta</taxon>
        <taxon>Spermatophyta</taxon>
        <taxon>Magnoliopsida</taxon>
        <taxon>eudicotyledons</taxon>
        <taxon>Gunneridae</taxon>
        <taxon>Pentapetalae</taxon>
        <taxon>rosids</taxon>
        <taxon>fabids</taxon>
        <taxon>Fabales</taxon>
        <taxon>Fabaceae</taxon>
        <taxon>Papilionoideae</taxon>
        <taxon>50 kb inversion clade</taxon>
        <taxon>dalbergioids sensu lato</taxon>
        <taxon>Dalbergieae</taxon>
        <taxon>Pterocarpus clade</taxon>
        <taxon>Stylosanthes</taxon>
    </lineage>
</organism>
<reference evidence="2 3" key="1">
    <citation type="journal article" date="2023" name="Plants (Basel)">
        <title>Bridging the Gap: Combining Genomics and Transcriptomics Approaches to Understand Stylosanthes scabra, an Orphan Legume from the Brazilian Caatinga.</title>
        <authorList>
            <person name="Ferreira-Neto J.R.C."/>
            <person name="da Silva M.D."/>
            <person name="Binneck E."/>
            <person name="de Melo N.F."/>
            <person name="da Silva R.H."/>
            <person name="de Melo A.L.T.M."/>
            <person name="Pandolfi V."/>
            <person name="Bustamante F.O."/>
            <person name="Brasileiro-Vidal A.C."/>
            <person name="Benko-Iseppon A.M."/>
        </authorList>
    </citation>
    <scope>NUCLEOTIDE SEQUENCE [LARGE SCALE GENOMIC DNA]</scope>
    <source>
        <tissue evidence="2">Leaves</tissue>
    </source>
</reference>
<proteinExistence type="predicted"/>
<sequence>MNEYKSKQDKAWWINLSHGGVENGSEGAQHGEGQEGAYVQGVEHRRDDVAEQIQVRVAQVSDGGKWLPLPRDVREPAQQNPNHQNPAVYVQPLPQPSRHHRQRRVQVPARPVLERRKEQRPRRTH</sequence>
<accession>A0ABU6Q613</accession>
<dbReference type="Proteomes" id="UP001341840">
    <property type="component" value="Unassembled WGS sequence"/>
</dbReference>